<feature type="non-terminal residue" evidence="1">
    <location>
        <position position="1"/>
    </location>
</feature>
<protein>
    <submittedName>
        <fullName evidence="1">Uncharacterized protein</fullName>
    </submittedName>
</protein>
<evidence type="ECO:0000313" key="1">
    <source>
        <dbReference type="EMBL" id="MED6127507.1"/>
    </source>
</evidence>
<accession>A0ABU6RTQ2</accession>
<comment type="caution">
    <text evidence="1">The sequence shown here is derived from an EMBL/GenBank/DDBJ whole genome shotgun (WGS) entry which is preliminary data.</text>
</comment>
<organism evidence="1 2">
    <name type="scientific">Stylosanthes scabra</name>
    <dbReference type="NCBI Taxonomy" id="79078"/>
    <lineage>
        <taxon>Eukaryota</taxon>
        <taxon>Viridiplantae</taxon>
        <taxon>Streptophyta</taxon>
        <taxon>Embryophyta</taxon>
        <taxon>Tracheophyta</taxon>
        <taxon>Spermatophyta</taxon>
        <taxon>Magnoliopsida</taxon>
        <taxon>eudicotyledons</taxon>
        <taxon>Gunneridae</taxon>
        <taxon>Pentapetalae</taxon>
        <taxon>rosids</taxon>
        <taxon>fabids</taxon>
        <taxon>Fabales</taxon>
        <taxon>Fabaceae</taxon>
        <taxon>Papilionoideae</taxon>
        <taxon>50 kb inversion clade</taxon>
        <taxon>dalbergioids sensu lato</taxon>
        <taxon>Dalbergieae</taxon>
        <taxon>Pterocarpus clade</taxon>
        <taxon>Stylosanthes</taxon>
    </lineage>
</organism>
<evidence type="ECO:0000313" key="2">
    <source>
        <dbReference type="Proteomes" id="UP001341840"/>
    </source>
</evidence>
<reference evidence="1 2" key="1">
    <citation type="journal article" date="2023" name="Plants (Basel)">
        <title>Bridging the Gap: Combining Genomics and Transcriptomics Approaches to Understand Stylosanthes scabra, an Orphan Legume from the Brazilian Caatinga.</title>
        <authorList>
            <person name="Ferreira-Neto J.R.C."/>
            <person name="da Silva M.D."/>
            <person name="Binneck E."/>
            <person name="de Melo N.F."/>
            <person name="da Silva R.H."/>
            <person name="de Melo A.L.T.M."/>
            <person name="Pandolfi V."/>
            <person name="Bustamante F.O."/>
            <person name="Brasileiro-Vidal A.C."/>
            <person name="Benko-Iseppon A.M."/>
        </authorList>
    </citation>
    <scope>NUCLEOTIDE SEQUENCE [LARGE SCALE GENOMIC DNA]</scope>
    <source>
        <tissue evidence="1">Leaves</tissue>
    </source>
</reference>
<dbReference type="EMBL" id="JASCZI010031828">
    <property type="protein sequence ID" value="MED6127507.1"/>
    <property type="molecule type" value="Genomic_DNA"/>
</dbReference>
<dbReference type="Proteomes" id="UP001341840">
    <property type="component" value="Unassembled WGS sequence"/>
</dbReference>
<sequence length="100" mass="11079">SPLPPCSLLEINNEEEAQGWFPSVTCKWFVSKKDTLHQPHPIYIRSLAIGSTLFSSQPLDPSTFFFLQALRNASNMDSQPNASLTDSSPIPTVRCMLGII</sequence>
<name>A0ABU6RTQ2_9FABA</name>
<keyword evidence="2" id="KW-1185">Reference proteome</keyword>
<proteinExistence type="predicted"/>
<gene>
    <name evidence="1" type="ORF">PIB30_088687</name>
</gene>